<dbReference type="NCBIfam" id="TIGR02582">
    <property type="entry name" value="cas7_TM1809"/>
    <property type="match status" value="1"/>
</dbReference>
<evidence type="ECO:0000256" key="9">
    <source>
        <dbReference type="SAM" id="MobiDB-lite"/>
    </source>
</evidence>
<keyword evidence="6" id="KW-0694">RNA-binding</keyword>
<evidence type="ECO:0000256" key="4">
    <source>
        <dbReference type="ARBA" id="ARBA00022759"/>
    </source>
</evidence>
<evidence type="ECO:0000256" key="8">
    <source>
        <dbReference type="ARBA" id="ARBA00033183"/>
    </source>
</evidence>
<keyword evidence="12" id="KW-1185">Reference proteome</keyword>
<dbReference type="InterPro" id="IPR005537">
    <property type="entry name" value="RAMP_III_fam"/>
</dbReference>
<accession>A0A8A0RLG3</accession>
<dbReference type="InterPro" id="IPR052216">
    <property type="entry name" value="CRISPR_Csm3_endoribonuclease"/>
</dbReference>
<keyword evidence="4" id="KW-0255">Endonuclease</keyword>
<evidence type="ECO:0000256" key="1">
    <source>
        <dbReference type="ARBA" id="ARBA00006342"/>
    </source>
</evidence>
<name>A0A8A0RLG3_9FIRM</name>
<dbReference type="GO" id="GO:0004519">
    <property type="term" value="F:endonuclease activity"/>
    <property type="evidence" value="ECO:0007669"/>
    <property type="project" value="UniProtKB-KW"/>
</dbReference>
<dbReference type="PANTHER" id="PTHR35579">
    <property type="entry name" value="CRISPR SYSTEM CMS ENDORIBONUCLEASE CSM3"/>
    <property type="match status" value="1"/>
</dbReference>
<keyword evidence="3" id="KW-0540">Nuclease</keyword>
<feature type="domain" description="CRISPR type III-associated protein" evidence="10">
    <location>
        <begin position="22"/>
        <end position="206"/>
    </location>
</feature>
<dbReference type="AlphaFoldDB" id="A0A8A0RLG3"/>
<proteinExistence type="inferred from homology"/>
<protein>
    <recommendedName>
        <fullName evidence="2">CRISPR system Cms endoribonuclease Csm3</fullName>
    </recommendedName>
    <alternativeName>
        <fullName evidence="8">CRISPR type III A-associated RAMP protein Csm3</fullName>
    </alternativeName>
</protein>
<dbReference type="GO" id="GO:0051607">
    <property type="term" value="P:defense response to virus"/>
    <property type="evidence" value="ECO:0007669"/>
    <property type="project" value="UniProtKB-KW"/>
</dbReference>
<keyword evidence="5" id="KW-0378">Hydrolase</keyword>
<evidence type="ECO:0000256" key="7">
    <source>
        <dbReference type="ARBA" id="ARBA00023118"/>
    </source>
</evidence>
<evidence type="ECO:0000256" key="5">
    <source>
        <dbReference type="ARBA" id="ARBA00022801"/>
    </source>
</evidence>
<evidence type="ECO:0000313" key="12">
    <source>
        <dbReference type="Proteomes" id="UP000662904"/>
    </source>
</evidence>
<reference evidence="11" key="1">
    <citation type="submission" date="2020-07" db="EMBL/GenBank/DDBJ databases">
        <title>Koleobacter methoxysyntrophicus gen. nov., sp. nov., a novel anaerobic bacterium isolated from deep subsurface oil field and proposal of Koleobacterales ord. nov. in the phylum Firmicutes.</title>
        <authorList>
            <person name="Sakamoto S."/>
            <person name="Tamaki H."/>
        </authorList>
    </citation>
    <scope>NUCLEOTIDE SEQUENCE</scope>
    <source>
        <strain evidence="11">NRmbB1</strain>
    </source>
</reference>
<organism evidence="11 12">
    <name type="scientific">Koleobacter methoxysyntrophicus</name>
    <dbReference type="NCBI Taxonomy" id="2751313"/>
    <lineage>
        <taxon>Bacteria</taxon>
        <taxon>Bacillati</taxon>
        <taxon>Bacillota</taxon>
        <taxon>Clostridia</taxon>
        <taxon>Koleobacterales</taxon>
        <taxon>Koleobacteraceae</taxon>
        <taxon>Koleobacter</taxon>
    </lineage>
</organism>
<evidence type="ECO:0000313" key="11">
    <source>
        <dbReference type="EMBL" id="QSQ08594.1"/>
    </source>
</evidence>
<dbReference type="InterPro" id="IPR013412">
    <property type="entry name" value="CRISPR-assoc_RAMP_Csm3"/>
</dbReference>
<gene>
    <name evidence="11" type="primary">csm3</name>
    <name evidence="11" type="ORF">H0A61_00927</name>
</gene>
<evidence type="ECO:0000256" key="3">
    <source>
        <dbReference type="ARBA" id="ARBA00022722"/>
    </source>
</evidence>
<dbReference type="Pfam" id="PF03787">
    <property type="entry name" value="RAMPs"/>
    <property type="match status" value="1"/>
</dbReference>
<dbReference type="EMBL" id="CP059066">
    <property type="protein sequence ID" value="QSQ08594.1"/>
    <property type="molecule type" value="Genomic_DNA"/>
</dbReference>
<dbReference type="Proteomes" id="UP000662904">
    <property type="component" value="Chromosome"/>
</dbReference>
<evidence type="ECO:0000256" key="2">
    <source>
        <dbReference type="ARBA" id="ARBA00022150"/>
    </source>
</evidence>
<dbReference type="KEGG" id="kme:H0A61_00927"/>
<feature type="region of interest" description="Disordered" evidence="9">
    <location>
        <begin position="224"/>
        <end position="247"/>
    </location>
</feature>
<keyword evidence="7" id="KW-0051">Antiviral defense</keyword>
<feature type="compositionally biased region" description="Basic and acidic residues" evidence="9">
    <location>
        <begin position="230"/>
        <end position="247"/>
    </location>
</feature>
<dbReference type="PANTHER" id="PTHR35579:SF3">
    <property type="entry name" value="CRISPR SYSTEM CMS ENDORIBONUCLEASE CSM3"/>
    <property type="match status" value="1"/>
</dbReference>
<dbReference type="RefSeq" id="WP_206708800.1">
    <property type="nucleotide sequence ID" value="NZ_CP059066.1"/>
</dbReference>
<evidence type="ECO:0000259" key="10">
    <source>
        <dbReference type="Pfam" id="PF03787"/>
    </source>
</evidence>
<evidence type="ECO:0000256" key="6">
    <source>
        <dbReference type="ARBA" id="ARBA00022884"/>
    </source>
</evidence>
<comment type="similarity">
    <text evidence="1">Belongs to the CRISPR-associated Csm3 family.</text>
</comment>
<dbReference type="GO" id="GO:0016787">
    <property type="term" value="F:hydrolase activity"/>
    <property type="evidence" value="ECO:0007669"/>
    <property type="project" value="UniProtKB-KW"/>
</dbReference>
<dbReference type="GO" id="GO:0003723">
    <property type="term" value="F:RNA binding"/>
    <property type="evidence" value="ECO:0007669"/>
    <property type="project" value="UniProtKB-KW"/>
</dbReference>
<sequence>MKDENKAGKIRGLLGKFIITGTLRLETGLHIGSSQEFSGIGAVDSVIIRDPVTREPYIPGSSVKGKMRYLLARAYAGSGILGNIEDENECLKRLFGLSGNKIILSRLQFFDLFMTEESKEMLGRLNTDLYYSEIKFENTISRLTSIANPRQIERVPAGTEFEFKLTYNLEDSGELEEDMLNIGFGLRLLEDDYIGGSGTRGYGRIRFSEEFDWQFNDYSALRNETSPEGLEEKGRKSFERGRKGVLE</sequence>